<dbReference type="InterPro" id="IPR009057">
    <property type="entry name" value="Homeodomain-like_sf"/>
</dbReference>
<dbReference type="Pfam" id="PF09828">
    <property type="entry name" value="ChrB_C"/>
    <property type="match status" value="1"/>
</dbReference>
<dbReference type="Proteomes" id="UP001338309">
    <property type="component" value="Unassembled WGS sequence"/>
</dbReference>
<dbReference type="Pfam" id="PF12833">
    <property type="entry name" value="HTH_18"/>
    <property type="match status" value="1"/>
</dbReference>
<organism evidence="5 6">
    <name type="scientific">Algoriphagus confluentis</name>
    <dbReference type="NCBI Taxonomy" id="1697556"/>
    <lineage>
        <taxon>Bacteria</taxon>
        <taxon>Pseudomonadati</taxon>
        <taxon>Bacteroidota</taxon>
        <taxon>Cytophagia</taxon>
        <taxon>Cytophagales</taxon>
        <taxon>Cyclobacteriaceae</taxon>
        <taxon>Algoriphagus</taxon>
    </lineage>
</organism>
<feature type="domain" description="HTH araC/xylS-type" evidence="4">
    <location>
        <begin position="174"/>
        <end position="275"/>
    </location>
</feature>
<protein>
    <recommendedName>
        <fullName evidence="4">HTH araC/xylS-type domain-containing protein</fullName>
    </recommendedName>
</protein>
<comment type="caution">
    <text evidence="5">The sequence shown here is derived from an EMBL/GenBank/DDBJ whole genome shotgun (WGS) entry which is preliminary data.</text>
</comment>
<dbReference type="EMBL" id="BTPD01000013">
    <property type="protein sequence ID" value="GMQ30959.1"/>
    <property type="molecule type" value="Genomic_DNA"/>
</dbReference>
<keyword evidence="6" id="KW-1185">Reference proteome</keyword>
<dbReference type="RefSeq" id="WP_338225661.1">
    <property type="nucleotide sequence ID" value="NZ_BTPD01000013.1"/>
</dbReference>
<sequence>MKWITRERPKIDRLACPWLIKRFIDPEAEFFFVPAVEVLNKSKEMGAIPFDIPHVEYSHFEEKVTFDYFLKKHQLSDPALNKLAVIIRGADTDRHDLAPEVAGLYAITLGLSHNIKDDYKLLEIGCILYDALYSWAKELTEVRHLAGSPFEKMLHEVYVKFLKTNKINSPAWVNEVKALIQDQLDAQYNIELQKLSEELNLNSTYISREFPRYFDNLNFGKYIQNARIQKAKDLFTQPEYSLSEIAYLTGFSDQSHFTRVFKQITGENPSTFRKKLLKSKAYSKK</sequence>
<evidence type="ECO:0000256" key="1">
    <source>
        <dbReference type="ARBA" id="ARBA00023015"/>
    </source>
</evidence>
<dbReference type="InterPro" id="IPR018060">
    <property type="entry name" value="HTH_AraC"/>
</dbReference>
<proteinExistence type="predicted"/>
<dbReference type="PROSITE" id="PS01124">
    <property type="entry name" value="HTH_ARAC_FAMILY_2"/>
    <property type="match status" value="1"/>
</dbReference>
<dbReference type="PANTHER" id="PTHR43280:SF28">
    <property type="entry name" value="HTH-TYPE TRANSCRIPTIONAL ACTIVATOR RHAS"/>
    <property type="match status" value="1"/>
</dbReference>
<keyword evidence="1" id="KW-0805">Transcription regulation</keyword>
<dbReference type="Gene3D" id="1.10.10.60">
    <property type="entry name" value="Homeodomain-like"/>
    <property type="match status" value="2"/>
</dbReference>
<name>A0ABQ6PSI4_9BACT</name>
<dbReference type="SMART" id="SM00342">
    <property type="entry name" value="HTH_ARAC"/>
    <property type="match status" value="1"/>
</dbReference>
<evidence type="ECO:0000256" key="3">
    <source>
        <dbReference type="ARBA" id="ARBA00023163"/>
    </source>
</evidence>
<accession>A0ABQ6PSI4</accession>
<evidence type="ECO:0000256" key="2">
    <source>
        <dbReference type="ARBA" id="ARBA00023125"/>
    </source>
</evidence>
<reference evidence="5 6" key="1">
    <citation type="submission" date="2023-08" db="EMBL/GenBank/DDBJ databases">
        <title>Draft genome sequence of Algoriphagus confluentis.</title>
        <authorList>
            <person name="Takatani N."/>
            <person name="Hosokawa M."/>
            <person name="Sawabe T."/>
        </authorList>
    </citation>
    <scope>NUCLEOTIDE SEQUENCE [LARGE SCALE GENOMIC DNA]</scope>
    <source>
        <strain evidence="5 6">NBRC 111222</strain>
    </source>
</reference>
<evidence type="ECO:0000259" key="4">
    <source>
        <dbReference type="PROSITE" id="PS01124"/>
    </source>
</evidence>
<dbReference type="InterPro" id="IPR020449">
    <property type="entry name" value="Tscrpt_reg_AraC-type_HTH"/>
</dbReference>
<evidence type="ECO:0000313" key="6">
    <source>
        <dbReference type="Proteomes" id="UP001338309"/>
    </source>
</evidence>
<dbReference type="SUPFAM" id="SSF46689">
    <property type="entry name" value="Homeodomain-like"/>
    <property type="match status" value="1"/>
</dbReference>
<evidence type="ECO:0000313" key="5">
    <source>
        <dbReference type="EMBL" id="GMQ30959.1"/>
    </source>
</evidence>
<dbReference type="PANTHER" id="PTHR43280">
    <property type="entry name" value="ARAC-FAMILY TRANSCRIPTIONAL REGULATOR"/>
    <property type="match status" value="1"/>
</dbReference>
<keyword evidence="3" id="KW-0804">Transcription</keyword>
<keyword evidence="2" id="KW-0238">DNA-binding</keyword>
<dbReference type="PRINTS" id="PR00032">
    <property type="entry name" value="HTHARAC"/>
</dbReference>
<dbReference type="InterPro" id="IPR018634">
    <property type="entry name" value="ChrB_C"/>
</dbReference>
<gene>
    <name evidence="5" type="ORF">Aconfl_36020</name>
</gene>